<feature type="transmembrane region" description="Helical" evidence="7">
    <location>
        <begin position="63"/>
        <end position="83"/>
    </location>
</feature>
<evidence type="ECO:0000313" key="9">
    <source>
        <dbReference type="Proteomes" id="UP001241747"/>
    </source>
</evidence>
<evidence type="ECO:0000256" key="1">
    <source>
        <dbReference type="ARBA" id="ARBA00007150"/>
    </source>
</evidence>
<reference evidence="8 9" key="1">
    <citation type="submission" date="2023-07" db="EMBL/GenBank/DDBJ databases">
        <title>Genomic Encyclopedia of Type Strains, Phase IV (KMG-IV): sequencing the most valuable type-strain genomes for metagenomic binning, comparative biology and taxonomic classification.</title>
        <authorList>
            <person name="Goeker M."/>
        </authorList>
    </citation>
    <scope>NUCLEOTIDE SEQUENCE [LARGE SCALE GENOMIC DNA]</scope>
    <source>
        <strain evidence="8 9">DSM 3770</strain>
    </source>
</reference>
<evidence type="ECO:0000313" key="8">
    <source>
        <dbReference type="EMBL" id="MDQ0504917.1"/>
    </source>
</evidence>
<evidence type="ECO:0000256" key="4">
    <source>
        <dbReference type="ARBA" id="ARBA00022692"/>
    </source>
</evidence>
<dbReference type="PROSITE" id="PS01311">
    <property type="entry name" value="LGT"/>
    <property type="match status" value="1"/>
</dbReference>
<evidence type="ECO:0000256" key="2">
    <source>
        <dbReference type="ARBA" id="ARBA00022475"/>
    </source>
</evidence>
<dbReference type="InterPro" id="IPR001640">
    <property type="entry name" value="Lgt"/>
</dbReference>
<dbReference type="Pfam" id="PF01790">
    <property type="entry name" value="LGT"/>
    <property type="match status" value="1"/>
</dbReference>
<gene>
    <name evidence="7" type="primary">lgt</name>
    <name evidence="8" type="ORF">QOZ94_001699</name>
</gene>
<comment type="catalytic activity">
    <reaction evidence="7">
        <text>L-cysteinyl-[prolipoprotein] + a 1,2-diacyl-sn-glycero-3-phospho-(1'-sn-glycerol) = an S-1,2-diacyl-sn-glyceryl-L-cysteinyl-[prolipoprotein] + sn-glycerol 1-phosphate + H(+)</text>
        <dbReference type="Rhea" id="RHEA:56712"/>
        <dbReference type="Rhea" id="RHEA-COMP:14679"/>
        <dbReference type="Rhea" id="RHEA-COMP:14680"/>
        <dbReference type="ChEBI" id="CHEBI:15378"/>
        <dbReference type="ChEBI" id="CHEBI:29950"/>
        <dbReference type="ChEBI" id="CHEBI:57685"/>
        <dbReference type="ChEBI" id="CHEBI:64716"/>
        <dbReference type="ChEBI" id="CHEBI:140658"/>
        <dbReference type="EC" id="2.5.1.145"/>
    </reaction>
</comment>
<evidence type="ECO:0000256" key="7">
    <source>
        <dbReference type="HAMAP-Rule" id="MF_01147"/>
    </source>
</evidence>
<organism evidence="8 9">
    <name type="scientific">Xanthobacter agilis</name>
    <dbReference type="NCBI Taxonomy" id="47492"/>
    <lineage>
        <taxon>Bacteria</taxon>
        <taxon>Pseudomonadati</taxon>
        <taxon>Pseudomonadota</taxon>
        <taxon>Alphaproteobacteria</taxon>
        <taxon>Hyphomicrobiales</taxon>
        <taxon>Xanthobacteraceae</taxon>
        <taxon>Xanthobacter</taxon>
    </lineage>
</organism>
<dbReference type="PANTHER" id="PTHR30589:SF0">
    <property type="entry name" value="PHOSPHATIDYLGLYCEROL--PROLIPOPROTEIN DIACYLGLYCERYL TRANSFERASE"/>
    <property type="match status" value="1"/>
</dbReference>
<comment type="function">
    <text evidence="7">Catalyzes the transfer of the diacylglyceryl group from phosphatidylglycerol to the sulfhydryl group of the N-terminal cysteine of a prolipoprotein, the first step in the formation of mature lipoproteins.</text>
</comment>
<keyword evidence="6 7" id="KW-0472">Membrane</keyword>
<keyword evidence="3 7" id="KW-0808">Transferase</keyword>
<dbReference type="EC" id="2.5.1.145" evidence="7"/>
<accession>A0ABU0LCU7</accession>
<comment type="caution">
    <text evidence="8">The sequence shown here is derived from an EMBL/GenBank/DDBJ whole genome shotgun (WGS) entry which is preliminary data.</text>
</comment>
<dbReference type="HAMAP" id="MF_01147">
    <property type="entry name" value="Lgt"/>
    <property type="match status" value="1"/>
</dbReference>
<dbReference type="RefSeq" id="WP_237344703.1">
    <property type="nucleotide sequence ID" value="NZ_JABWGX010000005.1"/>
</dbReference>
<sequence>MLALPFPTIDPVLVQIGPLSIRWYALAYIAGLVLGWLLGRRLVAMPRLWGGTSPMKPQDLDDALFWATLGVILGGRIGYVLFYNLPHFAAHPADIIAVWKGGMSFHGGLTGTIVALVLFARARGIRILSLLDVAGVVAPLGLLFGRIANFINSELWGRPADVPWAVVFPNGGGVPRHPSQLYEAGLEGILLFVIMLAAVRMGALKRPGLAAGLFGMGYGCGRIVGEFFREPDVQLGYLAFGTTMGMWLSVPVVLAGASLAAFALTRKRAS</sequence>
<feature type="transmembrane region" description="Helical" evidence="7">
    <location>
        <begin position="127"/>
        <end position="148"/>
    </location>
</feature>
<evidence type="ECO:0000256" key="3">
    <source>
        <dbReference type="ARBA" id="ARBA00022679"/>
    </source>
</evidence>
<dbReference type="Proteomes" id="UP001241747">
    <property type="component" value="Unassembled WGS sequence"/>
</dbReference>
<keyword evidence="9" id="KW-1185">Reference proteome</keyword>
<evidence type="ECO:0000256" key="5">
    <source>
        <dbReference type="ARBA" id="ARBA00022989"/>
    </source>
</evidence>
<keyword evidence="2 7" id="KW-1003">Cell membrane</keyword>
<feature type="transmembrane region" description="Helical" evidence="7">
    <location>
        <begin position="208"/>
        <end position="225"/>
    </location>
</feature>
<evidence type="ECO:0000256" key="6">
    <source>
        <dbReference type="ARBA" id="ARBA00023136"/>
    </source>
</evidence>
<feature type="transmembrane region" description="Helical" evidence="7">
    <location>
        <begin position="237"/>
        <end position="264"/>
    </location>
</feature>
<feature type="binding site" evidence="7">
    <location>
        <position position="146"/>
    </location>
    <ligand>
        <name>a 1,2-diacyl-sn-glycero-3-phospho-(1'-sn-glycerol)</name>
        <dbReference type="ChEBI" id="CHEBI:64716"/>
    </ligand>
</feature>
<feature type="transmembrane region" description="Helical" evidence="7">
    <location>
        <begin position="181"/>
        <end position="199"/>
    </location>
</feature>
<comment type="similarity">
    <text evidence="1 7">Belongs to the Lgt family.</text>
</comment>
<keyword evidence="5 7" id="KW-1133">Transmembrane helix</keyword>
<name>A0ABU0LCU7_XANAG</name>
<proteinExistence type="inferred from homology"/>
<dbReference type="GO" id="GO:0016740">
    <property type="term" value="F:transferase activity"/>
    <property type="evidence" value="ECO:0007669"/>
    <property type="project" value="UniProtKB-KW"/>
</dbReference>
<dbReference type="EMBL" id="JAUSVY010000003">
    <property type="protein sequence ID" value="MDQ0504917.1"/>
    <property type="molecule type" value="Genomic_DNA"/>
</dbReference>
<protein>
    <recommendedName>
        <fullName evidence="7">Phosphatidylglycerol--prolipoprotein diacylglyceryl transferase</fullName>
        <ecNumber evidence="7">2.5.1.145</ecNumber>
    </recommendedName>
</protein>
<feature type="transmembrane region" description="Helical" evidence="7">
    <location>
        <begin position="20"/>
        <end position="39"/>
    </location>
</feature>
<dbReference type="PANTHER" id="PTHR30589">
    <property type="entry name" value="PROLIPOPROTEIN DIACYLGLYCERYL TRANSFERASE"/>
    <property type="match status" value="1"/>
</dbReference>
<keyword evidence="4 7" id="KW-0812">Transmembrane</keyword>
<comment type="pathway">
    <text evidence="7">Protein modification; lipoprotein biosynthesis (diacylglyceryl transfer).</text>
</comment>
<comment type="subcellular location">
    <subcellularLocation>
        <location evidence="7">Cell membrane</location>
        <topology evidence="7">Multi-pass membrane protein</topology>
    </subcellularLocation>
</comment>
<dbReference type="NCBIfam" id="TIGR00544">
    <property type="entry name" value="lgt"/>
    <property type="match status" value="1"/>
</dbReference>
<feature type="transmembrane region" description="Helical" evidence="7">
    <location>
        <begin position="103"/>
        <end position="120"/>
    </location>
</feature>